<keyword evidence="3" id="KW-1185">Reference proteome</keyword>
<dbReference type="InterPro" id="IPR018891">
    <property type="entry name" value="AIPR_C"/>
</dbReference>
<feature type="domain" description="Abortive phage infection protein C-terminal" evidence="1">
    <location>
        <begin position="243"/>
        <end position="534"/>
    </location>
</feature>
<evidence type="ECO:0000313" key="3">
    <source>
        <dbReference type="Proteomes" id="UP000556026"/>
    </source>
</evidence>
<comment type="caution">
    <text evidence="2">The sequence shown here is derived from an EMBL/GenBank/DDBJ whole genome shotgun (WGS) entry which is preliminary data.</text>
</comment>
<evidence type="ECO:0000313" key="2">
    <source>
        <dbReference type="EMBL" id="GFO60838.1"/>
    </source>
</evidence>
<sequence>MNVQVSQLVGKLEEMFSNHLDISDLQKHKGEQLSDKIQSRCIAAYGVHWMSGCSYEMAARSVTDCDKDNGIDALFYDDQRKRLVIVQSKLIKNGNSEPSASEVRDFRSGIYDLIEGRFAKFDKRISDRSQDLAKIREFGTKFDIILAYTSKDELAHPATDAIAEMMADLNGDDEDDDPCFTFHLLSRKRMTESLTRSIGQRNIDIEFLLRDYGLIDDPYRAYYGKIEGAKLAEWWNTFGDGLFRDNIRNSLGQTPVNTLITKTITEKPELFWYFNNGITVICDEIKKSAENGKKRDFGFFKAVNASIVNGAQTYSTIGKSVKKGANVESLSVAFRVIQTGKSSDLLKDEITRHNNTQNSILPRDFVAQDKNQINLQQQVSLSGYNYLLKRDEVVVAGQKDITLEKAIESLVMVSNRPNLAALFRKEIGRLQNPDAPQYKSLFNESTNAILLINAYELNLKLSIAIKDILSRFKAAGKTLLKMDNICDSGSLLIKQIYYKNLPTAPRALMAASLQQQSVDILRLEQEIEAVISAVNQKYTNNYIVTLFQNAEKCTAIVGLVTP</sequence>
<dbReference type="AlphaFoldDB" id="A0A6V8MLG3"/>
<gene>
    <name evidence="2" type="primary">abiR_2</name>
    <name evidence="2" type="ORF">GMST_31630</name>
</gene>
<proteinExistence type="predicted"/>
<name>A0A6V8MLG3_9BACT</name>
<accession>A0A6V8MLG3</accession>
<dbReference type="Proteomes" id="UP000556026">
    <property type="component" value="Unassembled WGS sequence"/>
</dbReference>
<dbReference type="EMBL" id="BLXX01000010">
    <property type="protein sequence ID" value="GFO60838.1"/>
    <property type="molecule type" value="Genomic_DNA"/>
</dbReference>
<reference evidence="3" key="1">
    <citation type="submission" date="2020-06" db="EMBL/GenBank/DDBJ databases">
        <title>Draft genomic sequence of Geomonas sp. Red330.</title>
        <authorList>
            <person name="Itoh H."/>
            <person name="Zhenxing X."/>
            <person name="Ushijima N."/>
            <person name="Masuda Y."/>
            <person name="Shiratori Y."/>
            <person name="Senoo K."/>
        </authorList>
    </citation>
    <scope>NUCLEOTIDE SEQUENCE [LARGE SCALE GENOMIC DNA]</scope>
    <source>
        <strain evidence="3">Red330</strain>
    </source>
</reference>
<protein>
    <submittedName>
        <fullName evidence="2">Putative abortive infection phage resistance protein</fullName>
    </submittedName>
</protein>
<dbReference type="Pfam" id="PF10592">
    <property type="entry name" value="AIPR"/>
    <property type="match status" value="1"/>
</dbReference>
<evidence type="ECO:0000259" key="1">
    <source>
        <dbReference type="Pfam" id="PF10592"/>
    </source>
</evidence>
<organism evidence="2 3">
    <name type="scientific">Geomonas silvestris</name>
    <dbReference type="NCBI Taxonomy" id="2740184"/>
    <lineage>
        <taxon>Bacteria</taxon>
        <taxon>Pseudomonadati</taxon>
        <taxon>Thermodesulfobacteriota</taxon>
        <taxon>Desulfuromonadia</taxon>
        <taxon>Geobacterales</taxon>
        <taxon>Geobacteraceae</taxon>
        <taxon>Geomonas</taxon>
    </lineage>
</organism>
<dbReference type="RefSeq" id="WP_183355641.1">
    <property type="nucleotide sequence ID" value="NZ_BLXX01000010.1"/>
</dbReference>